<dbReference type="EMBL" id="PCWO01000050">
    <property type="protein sequence ID" value="PIR04605.1"/>
    <property type="molecule type" value="Genomic_DNA"/>
</dbReference>
<dbReference type="AlphaFoldDB" id="A0A2H0N8Y8"/>
<proteinExistence type="predicted"/>
<name>A0A2H0N8Y8_9BACT</name>
<dbReference type="Proteomes" id="UP000229893">
    <property type="component" value="Unassembled WGS sequence"/>
</dbReference>
<evidence type="ECO:0000313" key="2">
    <source>
        <dbReference type="Proteomes" id="UP000229893"/>
    </source>
</evidence>
<organism evidence="1 2">
    <name type="scientific">Candidatus Liptonbacteria bacterium CG11_big_fil_rev_8_21_14_0_20_35_14</name>
    <dbReference type="NCBI Taxonomy" id="1974634"/>
    <lineage>
        <taxon>Bacteria</taxon>
        <taxon>Candidatus Liptoniibacteriota</taxon>
    </lineage>
</organism>
<evidence type="ECO:0000313" key="1">
    <source>
        <dbReference type="EMBL" id="PIR04605.1"/>
    </source>
</evidence>
<comment type="caution">
    <text evidence="1">The sequence shown here is derived from an EMBL/GenBank/DDBJ whole genome shotgun (WGS) entry which is preliminary data.</text>
</comment>
<reference evidence="1 2" key="1">
    <citation type="submission" date="2017-09" db="EMBL/GenBank/DDBJ databases">
        <title>Depth-based differentiation of microbial function through sediment-hosted aquifers and enrichment of novel symbionts in the deep terrestrial subsurface.</title>
        <authorList>
            <person name="Probst A.J."/>
            <person name="Ladd B."/>
            <person name="Jarett J.K."/>
            <person name="Geller-Mcgrath D.E."/>
            <person name="Sieber C.M."/>
            <person name="Emerson J.B."/>
            <person name="Anantharaman K."/>
            <person name="Thomas B.C."/>
            <person name="Malmstrom R."/>
            <person name="Stieglmeier M."/>
            <person name="Klingl A."/>
            <person name="Woyke T."/>
            <person name="Ryan C.M."/>
            <person name="Banfield J.F."/>
        </authorList>
    </citation>
    <scope>NUCLEOTIDE SEQUENCE [LARGE SCALE GENOMIC DNA]</scope>
    <source>
        <strain evidence="1">CG11_big_fil_rev_8_21_14_0_20_35_14</strain>
    </source>
</reference>
<accession>A0A2H0N8Y8</accession>
<evidence type="ECO:0008006" key="3">
    <source>
        <dbReference type="Google" id="ProtNLM"/>
    </source>
</evidence>
<sequence length="192" mass="22282">MNKILYTRLWISGIIVLIGVGVVWGEEIVAYLQPDDNVVESQPISQMKEIPEQPLLNENNIDISDWKTYRNEEYGIEFKYPAQDIIQLDGNGNLNLYHTDQINTSRNYLEISKDSTNSVEQYIHNLENNIGPFTTRENYKNGIYLHQLGFIDGVSYFLIFIKSKSEIINIYFYGSLLDSQNIQYIIDSIELL</sequence>
<gene>
    <name evidence="1" type="ORF">COV57_03405</name>
</gene>
<protein>
    <recommendedName>
        <fullName evidence="3">PsbP C-terminal domain-containing protein</fullName>
    </recommendedName>
</protein>